<dbReference type="EMBL" id="CAJOBC010087069">
    <property type="protein sequence ID" value="CAF4352021.1"/>
    <property type="molecule type" value="Genomic_DNA"/>
</dbReference>
<dbReference type="EMBL" id="CAJNOK010020505">
    <property type="protein sequence ID" value="CAF1317627.1"/>
    <property type="molecule type" value="Genomic_DNA"/>
</dbReference>
<keyword evidence="12" id="KW-1185">Reference proteome</keyword>
<feature type="domain" description="Mab-21-like HhH/H2TH-like" evidence="7">
    <location>
        <begin position="255"/>
        <end position="323"/>
    </location>
</feature>
<evidence type="ECO:0000256" key="4">
    <source>
        <dbReference type="ARBA" id="ARBA00022695"/>
    </source>
</evidence>
<gene>
    <name evidence="9" type="ORF">GPM918_LOCUS36139</name>
    <name evidence="8" type="ORF">OVA965_LOCUS29284</name>
    <name evidence="11" type="ORF">SRO942_LOCUS36870</name>
    <name evidence="10" type="ORF">TMI583_LOCUS30051</name>
</gene>
<keyword evidence="6" id="KW-0460">Magnesium</keyword>
<evidence type="ECO:0000313" key="11">
    <source>
        <dbReference type="EMBL" id="CAF4352021.1"/>
    </source>
</evidence>
<comment type="cofactor">
    <cofactor evidence="1">
        <name>Mg(2+)</name>
        <dbReference type="ChEBI" id="CHEBI:18420"/>
    </cofactor>
</comment>
<evidence type="ECO:0000256" key="2">
    <source>
        <dbReference type="ARBA" id="ARBA00008307"/>
    </source>
</evidence>
<evidence type="ECO:0000313" key="9">
    <source>
        <dbReference type="EMBL" id="CAF1488430.1"/>
    </source>
</evidence>
<evidence type="ECO:0000313" key="10">
    <source>
        <dbReference type="EMBL" id="CAF4126821.1"/>
    </source>
</evidence>
<evidence type="ECO:0000313" key="12">
    <source>
        <dbReference type="Proteomes" id="UP000663829"/>
    </source>
</evidence>
<comment type="similarity">
    <text evidence="2">Belongs to the mab-21 family.</text>
</comment>
<evidence type="ECO:0000256" key="1">
    <source>
        <dbReference type="ARBA" id="ARBA00001946"/>
    </source>
</evidence>
<proteinExistence type="inferred from homology"/>
<dbReference type="Proteomes" id="UP000663829">
    <property type="component" value="Unassembled WGS sequence"/>
</dbReference>
<evidence type="ECO:0000256" key="6">
    <source>
        <dbReference type="ARBA" id="ARBA00022842"/>
    </source>
</evidence>
<protein>
    <recommendedName>
        <fullName evidence="7">Mab-21-like HhH/H2TH-like domain-containing protein</fullName>
    </recommendedName>
</protein>
<sequence length="649" mass="75832">MKYQRFNFGPLKSWINYDNIKIDVNKASIVQKPFFTNPMNDMFTTLSTLLPKFPRPDFSETMWKLHTIVSEYLKELMRRQRTLQRQRTGRDENDIFKAMDLLMILWGPLVGHKLPDAYKVQINALIQFYLKYKHLANRTLAHELFCSIINKIGNYDCDIVFSLELKFWPSVVLPFLKRIKNSPNCRLSALYKEIKRTNMHVVPKGSALHDSSVSEYEFRLSFSALEYLLFQQRSETEQSLAKIARNIYYTFLKDKTDITSYFAKTIVLWMCEEIELETDDEVLANQWISFACTKLQERYCKHYFVESINILDPYLTEELSKAQYILENDFDFGKLKTPQNKRTSKIDLQHIDKFVPWIEQLNVQDVLAMLKDWRILKCLHFPYENSLNPINECLIVLNALALLGDDLMDWERILLRSTTTERVSGADKFQKLCQENMLSPITFSYGTLISLMLLTLFKAMTSETFSADLKNADESIVIRIIDVILKAKIFTIRQEWYEPGIIDLLQKQAPYISSILSHIDVEQIMKIKDLKVFDDLFPAAPPPLEIHDHDDVESQTAVLTMRLSLIMSRQYQQPTFSTFKANNLNLLILDFVSSESEDLFKKKLLERLIRNGAVDSIGLIRNYWTVQVFSPSTLDSAIAYNQTHVRSKK</sequence>
<keyword evidence="3" id="KW-0808">Transferase</keyword>
<name>A0A815SCQ3_9BILA</name>
<dbReference type="AlphaFoldDB" id="A0A815SCQ3"/>
<accession>A0A815SCQ3</accession>
<evidence type="ECO:0000256" key="3">
    <source>
        <dbReference type="ARBA" id="ARBA00022679"/>
    </source>
</evidence>
<dbReference type="OrthoDB" id="5947963at2759"/>
<organism evidence="9 12">
    <name type="scientific">Didymodactylos carnosus</name>
    <dbReference type="NCBI Taxonomy" id="1234261"/>
    <lineage>
        <taxon>Eukaryota</taxon>
        <taxon>Metazoa</taxon>
        <taxon>Spiralia</taxon>
        <taxon>Gnathifera</taxon>
        <taxon>Rotifera</taxon>
        <taxon>Eurotatoria</taxon>
        <taxon>Bdelloidea</taxon>
        <taxon>Philodinida</taxon>
        <taxon>Philodinidae</taxon>
        <taxon>Didymodactylos</taxon>
    </lineage>
</organism>
<keyword evidence="5" id="KW-0479">Metal-binding</keyword>
<dbReference type="Proteomes" id="UP000681722">
    <property type="component" value="Unassembled WGS sequence"/>
</dbReference>
<dbReference type="InterPro" id="IPR046906">
    <property type="entry name" value="Mab-21_HhH/H2TH-like"/>
</dbReference>
<dbReference type="Gene3D" id="1.10.1410.40">
    <property type="match status" value="1"/>
</dbReference>
<dbReference type="PANTHER" id="PTHR10656:SF42">
    <property type="entry name" value="CYCLIC GMP-AMP SYNTHASE-LIKE PROTEIN-RELATED"/>
    <property type="match status" value="1"/>
</dbReference>
<dbReference type="Proteomes" id="UP000677228">
    <property type="component" value="Unassembled WGS sequence"/>
</dbReference>
<evidence type="ECO:0000259" key="7">
    <source>
        <dbReference type="Pfam" id="PF20266"/>
    </source>
</evidence>
<comment type="caution">
    <text evidence="9">The sequence shown here is derived from an EMBL/GenBank/DDBJ whole genome shotgun (WGS) entry which is preliminary data.</text>
</comment>
<evidence type="ECO:0000313" key="8">
    <source>
        <dbReference type="EMBL" id="CAF1317627.1"/>
    </source>
</evidence>
<dbReference type="GO" id="GO:0016779">
    <property type="term" value="F:nucleotidyltransferase activity"/>
    <property type="evidence" value="ECO:0007669"/>
    <property type="project" value="UniProtKB-KW"/>
</dbReference>
<dbReference type="SMART" id="SM01265">
    <property type="entry name" value="Mab-21"/>
    <property type="match status" value="1"/>
</dbReference>
<dbReference type="PANTHER" id="PTHR10656">
    <property type="entry name" value="CELL FATE DETERMINING PROTEIN MAB21-RELATED"/>
    <property type="match status" value="1"/>
</dbReference>
<dbReference type="Pfam" id="PF20266">
    <property type="entry name" value="Mab-21_C"/>
    <property type="match status" value="1"/>
</dbReference>
<dbReference type="GO" id="GO:0046872">
    <property type="term" value="F:metal ion binding"/>
    <property type="evidence" value="ECO:0007669"/>
    <property type="project" value="UniProtKB-KW"/>
</dbReference>
<evidence type="ECO:0000256" key="5">
    <source>
        <dbReference type="ARBA" id="ARBA00022723"/>
    </source>
</evidence>
<dbReference type="EMBL" id="CAJOBA010042101">
    <property type="protein sequence ID" value="CAF4126821.1"/>
    <property type="molecule type" value="Genomic_DNA"/>
</dbReference>
<dbReference type="EMBL" id="CAJNOQ010021579">
    <property type="protein sequence ID" value="CAF1488430.1"/>
    <property type="molecule type" value="Genomic_DNA"/>
</dbReference>
<keyword evidence="4" id="KW-0548">Nucleotidyltransferase</keyword>
<dbReference type="Proteomes" id="UP000682733">
    <property type="component" value="Unassembled WGS sequence"/>
</dbReference>
<dbReference type="InterPro" id="IPR024810">
    <property type="entry name" value="MAB21L/cGLR"/>
</dbReference>
<reference evidence="9" key="1">
    <citation type="submission" date="2021-02" db="EMBL/GenBank/DDBJ databases">
        <authorList>
            <person name="Nowell W R."/>
        </authorList>
    </citation>
    <scope>NUCLEOTIDE SEQUENCE</scope>
</reference>